<dbReference type="Pfam" id="PF13489">
    <property type="entry name" value="Methyltransf_23"/>
    <property type="match status" value="1"/>
</dbReference>
<evidence type="ECO:0000313" key="1">
    <source>
        <dbReference type="EMBL" id="AKB86163.1"/>
    </source>
</evidence>
<dbReference type="STRING" id="1434104.MCMEM_2110"/>
<dbReference type="InterPro" id="IPR029063">
    <property type="entry name" value="SAM-dependent_MTases_sf"/>
</dbReference>
<dbReference type="Proteomes" id="UP000033048">
    <property type="component" value="Chromosome"/>
</dbReference>
<dbReference type="PANTHER" id="PTHR43861">
    <property type="entry name" value="TRANS-ACONITATE 2-METHYLTRANSFERASE-RELATED"/>
    <property type="match status" value="1"/>
</dbReference>
<dbReference type="AlphaFoldDB" id="A0A0E3STM5"/>
<dbReference type="EMBL" id="CP009518">
    <property type="protein sequence ID" value="AKB86163.1"/>
    <property type="molecule type" value="Genomic_DNA"/>
</dbReference>
<dbReference type="Gene3D" id="3.40.50.150">
    <property type="entry name" value="Vaccinia Virus protein VP39"/>
    <property type="match status" value="1"/>
</dbReference>
<dbReference type="GO" id="GO:0032259">
    <property type="term" value="P:methylation"/>
    <property type="evidence" value="ECO:0007669"/>
    <property type="project" value="UniProtKB-KW"/>
</dbReference>
<gene>
    <name evidence="1" type="ORF">MCMEM_2110</name>
</gene>
<reference evidence="1 2" key="1">
    <citation type="submission" date="2014-07" db="EMBL/GenBank/DDBJ databases">
        <title>Methanogenic archaea and the global carbon cycle.</title>
        <authorList>
            <person name="Henriksen J.R."/>
            <person name="Luke J."/>
            <person name="Reinhart S."/>
            <person name="Benedict M.N."/>
            <person name="Youngblut N.D."/>
            <person name="Metcalf M.E."/>
            <person name="Whitaker R.J."/>
            <person name="Metcalf W.W."/>
        </authorList>
    </citation>
    <scope>NUCLEOTIDE SEQUENCE [LARGE SCALE GENOMIC DNA]</scope>
    <source>
        <strain evidence="1 2">MM1</strain>
    </source>
</reference>
<dbReference type="RefSeq" id="WP_048206163.1">
    <property type="nucleotide sequence ID" value="NZ_CP009518.1"/>
</dbReference>
<keyword evidence="2" id="KW-1185">Reference proteome</keyword>
<evidence type="ECO:0000313" key="2">
    <source>
        <dbReference type="Proteomes" id="UP000033048"/>
    </source>
</evidence>
<dbReference type="GO" id="GO:0008168">
    <property type="term" value="F:methyltransferase activity"/>
    <property type="evidence" value="ECO:0007669"/>
    <property type="project" value="UniProtKB-KW"/>
</dbReference>
<sequence length="210" mass="23891">MLDNYATDIKIGKIDRGNFAANVQFLEENGLLKEGSRILEIGCGAGTLTDYLTLKGFDAIGFDTSKILIKVNYSRNSNATTFIGSGDKIPFINSSFDLVISFDVFEHIPDTHEHLSGVRRVLKPYGYYLFQTPNKLTNASFEIIKNRSLTKHKTYHCSLQIFWLVRKLLNSHGFEFKFVKIPVMNDFMEQKIKKGFGFTGICLLRIMNPD</sequence>
<keyword evidence="1" id="KW-0489">Methyltransferase</keyword>
<name>A0A0E3STM5_METMT</name>
<keyword evidence="1" id="KW-0808">Transferase</keyword>
<dbReference type="KEGG" id="mmet:MCMEM_2110"/>
<dbReference type="OrthoDB" id="57427at2157"/>
<accession>A0A0E3STM5</accession>
<proteinExistence type="predicted"/>
<dbReference type="HOGENOM" id="CLU_1212798_0_0_2"/>
<dbReference type="SUPFAM" id="SSF53335">
    <property type="entry name" value="S-adenosyl-L-methionine-dependent methyltransferases"/>
    <property type="match status" value="1"/>
</dbReference>
<dbReference type="CDD" id="cd02440">
    <property type="entry name" value="AdoMet_MTases"/>
    <property type="match status" value="1"/>
</dbReference>
<protein>
    <submittedName>
        <fullName evidence="1">Putative methyltransferase</fullName>
    </submittedName>
</protein>
<organism evidence="1 2">
    <name type="scientific">Methanococcoides methylutens MM1</name>
    <dbReference type="NCBI Taxonomy" id="1434104"/>
    <lineage>
        <taxon>Archaea</taxon>
        <taxon>Methanobacteriati</taxon>
        <taxon>Methanobacteriota</taxon>
        <taxon>Stenosarchaea group</taxon>
        <taxon>Methanomicrobia</taxon>
        <taxon>Methanosarcinales</taxon>
        <taxon>Methanosarcinaceae</taxon>
        <taxon>Methanococcoides</taxon>
    </lineage>
</organism>
<dbReference type="GeneID" id="24894701"/>